<evidence type="ECO:0000313" key="1">
    <source>
        <dbReference type="EMBL" id="WPU66495.1"/>
    </source>
</evidence>
<proteinExistence type="predicted"/>
<accession>A0AAX4HU59</accession>
<dbReference type="EMBL" id="CP139487">
    <property type="protein sequence ID" value="WPU66495.1"/>
    <property type="molecule type" value="Genomic_DNA"/>
</dbReference>
<sequence>MKNSKIQNKNLFGFTLASDATEDYLAARILFEKEHILPAIQLATTAIEKLFKSFINIAYDEIFDKRVHEPYQLYLCAEEGFKHHGLNFSTDFLFWLDQVYHSRYSSNLYPAKEITFGEKHFLMNLDEIFYKTFEFYKKCNDELASLYFCKPFLSQITANNHIHQGLKKEDESKKAQKIFSFFFIDGRRTDVKTHIRAFNPSNPFVFKDVQIQGESVVFNLDVGTLSPMDLPPDYWTQYSEQWT</sequence>
<dbReference type="KEGG" id="psti:SOO65_07025"/>
<gene>
    <name evidence="1" type="ORF">SOO65_07025</name>
</gene>
<dbReference type="Proteomes" id="UP001324634">
    <property type="component" value="Chromosome"/>
</dbReference>
<dbReference type="RefSeq" id="WP_321398761.1">
    <property type="nucleotide sequence ID" value="NZ_CP139487.1"/>
</dbReference>
<protein>
    <submittedName>
        <fullName evidence="1">Uncharacterized protein</fullName>
    </submittedName>
</protein>
<keyword evidence="2" id="KW-1185">Reference proteome</keyword>
<dbReference type="AlphaFoldDB" id="A0AAX4HU59"/>
<evidence type="ECO:0000313" key="2">
    <source>
        <dbReference type="Proteomes" id="UP001324634"/>
    </source>
</evidence>
<name>A0AAX4HU59_9BACT</name>
<organism evidence="1 2">
    <name type="scientific">Peredibacter starrii</name>
    <dbReference type="NCBI Taxonomy" id="28202"/>
    <lineage>
        <taxon>Bacteria</taxon>
        <taxon>Pseudomonadati</taxon>
        <taxon>Bdellovibrionota</taxon>
        <taxon>Bacteriovoracia</taxon>
        <taxon>Bacteriovoracales</taxon>
        <taxon>Bacteriovoracaceae</taxon>
        <taxon>Peredibacter</taxon>
    </lineage>
</organism>
<reference evidence="1 2" key="1">
    <citation type="submission" date="2023-11" db="EMBL/GenBank/DDBJ databases">
        <title>Peredibacter starrii A3.12.</title>
        <authorList>
            <person name="Mitchell R.J."/>
        </authorList>
    </citation>
    <scope>NUCLEOTIDE SEQUENCE [LARGE SCALE GENOMIC DNA]</scope>
    <source>
        <strain evidence="1 2">A3.12</strain>
    </source>
</reference>